<organism evidence="4 5">
    <name type="scientific">Prosthecomicrobium pneumaticum</name>
    <dbReference type="NCBI Taxonomy" id="81895"/>
    <lineage>
        <taxon>Bacteria</taxon>
        <taxon>Pseudomonadati</taxon>
        <taxon>Pseudomonadota</taxon>
        <taxon>Alphaproteobacteria</taxon>
        <taxon>Hyphomicrobiales</taxon>
        <taxon>Kaistiaceae</taxon>
        <taxon>Prosthecomicrobium</taxon>
    </lineage>
</organism>
<dbReference type="PROSITE" id="PS51384">
    <property type="entry name" value="FAD_FR"/>
    <property type="match status" value="1"/>
</dbReference>
<dbReference type="InterPro" id="IPR017938">
    <property type="entry name" value="Riboflavin_synthase-like_b-brl"/>
</dbReference>
<dbReference type="InterPro" id="IPR001709">
    <property type="entry name" value="Flavoprot_Pyr_Nucl_cyt_Rdtase"/>
</dbReference>
<dbReference type="Pfam" id="PF00970">
    <property type="entry name" value="FAD_binding_6"/>
    <property type="match status" value="1"/>
</dbReference>
<dbReference type="GO" id="GO:0047099">
    <property type="term" value="F:CDP-4-dehydro-6-deoxyglucose reductase activity"/>
    <property type="evidence" value="ECO:0007669"/>
    <property type="project" value="UniProtKB-EC"/>
</dbReference>
<reference evidence="4 5" key="1">
    <citation type="submission" date="2020-08" db="EMBL/GenBank/DDBJ databases">
        <title>Genomic Encyclopedia of Type Strains, Phase IV (KMG-IV): sequencing the most valuable type-strain genomes for metagenomic binning, comparative biology and taxonomic classification.</title>
        <authorList>
            <person name="Goeker M."/>
        </authorList>
    </citation>
    <scope>NUCLEOTIDE SEQUENCE [LARGE SCALE GENOMIC DNA]</scope>
    <source>
        <strain evidence="4 5">DSM 16268</strain>
    </source>
</reference>
<dbReference type="InterPro" id="IPR006058">
    <property type="entry name" value="2Fe2S_fd_BS"/>
</dbReference>
<evidence type="ECO:0000313" key="5">
    <source>
        <dbReference type="Proteomes" id="UP000523821"/>
    </source>
</evidence>
<dbReference type="InterPro" id="IPR012675">
    <property type="entry name" value="Beta-grasp_dom_sf"/>
</dbReference>
<dbReference type="PRINTS" id="PR00410">
    <property type="entry name" value="PHEHYDRXLASE"/>
</dbReference>
<dbReference type="PRINTS" id="PR00371">
    <property type="entry name" value="FPNCR"/>
</dbReference>
<dbReference type="Pfam" id="PF00175">
    <property type="entry name" value="NAD_binding_1"/>
    <property type="match status" value="1"/>
</dbReference>
<keyword evidence="5" id="KW-1185">Reference proteome</keyword>
<dbReference type="InterPro" id="IPR036010">
    <property type="entry name" value="2Fe-2S_ferredoxin-like_sf"/>
</dbReference>
<dbReference type="Gene3D" id="3.40.50.80">
    <property type="entry name" value="Nucleotide-binding domain of ferredoxin-NADP reductase (FNR) module"/>
    <property type="match status" value="1"/>
</dbReference>
<dbReference type="PROSITE" id="PS51085">
    <property type="entry name" value="2FE2S_FER_2"/>
    <property type="match status" value="1"/>
</dbReference>
<comment type="caution">
    <text evidence="4">The sequence shown here is derived from an EMBL/GenBank/DDBJ whole genome shotgun (WGS) entry which is preliminary data.</text>
</comment>
<dbReference type="CDD" id="cd06189">
    <property type="entry name" value="flavin_oxioreductase"/>
    <property type="match status" value="1"/>
</dbReference>
<accession>A0A7W9FR05</accession>
<comment type="cofactor">
    <cofactor evidence="1">
        <name>[2Fe-2S] cluster</name>
        <dbReference type="ChEBI" id="CHEBI:190135"/>
    </cofactor>
</comment>
<dbReference type="SUPFAM" id="SSF52343">
    <property type="entry name" value="Ferredoxin reductase-like, C-terminal NADP-linked domain"/>
    <property type="match status" value="1"/>
</dbReference>
<dbReference type="RefSeq" id="WP_183858731.1">
    <property type="nucleotide sequence ID" value="NZ_JACHOO010000020.1"/>
</dbReference>
<dbReference type="Proteomes" id="UP000523821">
    <property type="component" value="Unassembled WGS sequence"/>
</dbReference>
<dbReference type="GO" id="GO:0051537">
    <property type="term" value="F:2 iron, 2 sulfur cluster binding"/>
    <property type="evidence" value="ECO:0007669"/>
    <property type="project" value="InterPro"/>
</dbReference>
<dbReference type="InterPro" id="IPR050415">
    <property type="entry name" value="MRET"/>
</dbReference>
<keyword evidence="4" id="KW-0560">Oxidoreductase</keyword>
<gene>
    <name evidence="4" type="ORF">GGQ63_004402</name>
</gene>
<evidence type="ECO:0000313" key="4">
    <source>
        <dbReference type="EMBL" id="MBB5755299.1"/>
    </source>
</evidence>
<dbReference type="SUPFAM" id="SSF54292">
    <property type="entry name" value="2Fe-2S ferredoxin-like"/>
    <property type="match status" value="1"/>
</dbReference>
<name>A0A7W9FR05_9HYPH</name>
<dbReference type="AlphaFoldDB" id="A0A7W9FR05"/>
<sequence>MSYRVTLLEDALAFDVEPHETLLAAALRADINLPHDCKSGTCGTCRFRIVEGTVDYLEPPMGLDPEERAAGFGLACQARPASDLVAEIEVMPSLVEPPARHRATVRAVERLAADVVHLALDLPEAARCDYLPGQYVNIHFDDGRSRSFSMAAPPRGRTIELHVRQIPGGAFTERRIATLAPGDALDIELPHGSFFLRKDDFRPLLMVATGTGLAPVKSILESLMDDPDCPPVALYWGARTKADLYLHAAIEAWAGRFDDFRYVPVLSRPDADWDGRRGYVQDAVLADFPDLSEQAIYLCGSPTMVGAAKSLFLSNGASVNHIYADSFLFQHNRSAG</sequence>
<evidence type="ECO:0000256" key="1">
    <source>
        <dbReference type="ARBA" id="ARBA00034078"/>
    </source>
</evidence>
<protein>
    <submittedName>
        <fullName evidence="4">CDP-4-dehydro-6-deoxyglucose reductase</fullName>
        <ecNumber evidence="4">1.17.1.1</ecNumber>
    </submittedName>
</protein>
<feature type="domain" description="2Fe-2S ferredoxin-type" evidence="2">
    <location>
        <begin position="3"/>
        <end position="94"/>
    </location>
</feature>
<dbReference type="PANTHER" id="PTHR47354">
    <property type="entry name" value="NADH OXIDOREDUCTASE HCR"/>
    <property type="match status" value="1"/>
</dbReference>
<dbReference type="SUPFAM" id="SSF63380">
    <property type="entry name" value="Riboflavin synthase domain-like"/>
    <property type="match status" value="1"/>
</dbReference>
<evidence type="ECO:0000259" key="2">
    <source>
        <dbReference type="PROSITE" id="PS51085"/>
    </source>
</evidence>
<dbReference type="InterPro" id="IPR039261">
    <property type="entry name" value="FNR_nucleotide-bd"/>
</dbReference>
<dbReference type="InterPro" id="IPR008333">
    <property type="entry name" value="Cbr1-like_FAD-bd_dom"/>
</dbReference>
<dbReference type="PANTHER" id="PTHR47354:SF5">
    <property type="entry name" value="PROTEIN RFBI"/>
    <property type="match status" value="1"/>
</dbReference>
<evidence type="ECO:0000259" key="3">
    <source>
        <dbReference type="PROSITE" id="PS51384"/>
    </source>
</evidence>
<dbReference type="CDD" id="cd00207">
    <property type="entry name" value="fer2"/>
    <property type="match status" value="1"/>
</dbReference>
<dbReference type="EMBL" id="JACHOO010000020">
    <property type="protein sequence ID" value="MBB5755299.1"/>
    <property type="molecule type" value="Genomic_DNA"/>
</dbReference>
<dbReference type="EC" id="1.17.1.1" evidence="4"/>
<dbReference type="InterPro" id="IPR001433">
    <property type="entry name" value="OxRdtase_FAD/NAD-bd"/>
</dbReference>
<dbReference type="PROSITE" id="PS00197">
    <property type="entry name" value="2FE2S_FER_1"/>
    <property type="match status" value="1"/>
</dbReference>
<dbReference type="InterPro" id="IPR017927">
    <property type="entry name" value="FAD-bd_FR_type"/>
</dbReference>
<dbReference type="Gene3D" id="2.40.30.10">
    <property type="entry name" value="Translation factors"/>
    <property type="match status" value="1"/>
</dbReference>
<dbReference type="Pfam" id="PF00111">
    <property type="entry name" value="Fer2"/>
    <property type="match status" value="1"/>
</dbReference>
<dbReference type="Gene3D" id="3.10.20.30">
    <property type="match status" value="1"/>
</dbReference>
<feature type="domain" description="FAD-binding FR-type" evidence="3">
    <location>
        <begin position="98"/>
        <end position="197"/>
    </location>
</feature>
<proteinExistence type="predicted"/>
<dbReference type="InterPro" id="IPR001041">
    <property type="entry name" value="2Fe-2S_ferredoxin-type"/>
</dbReference>